<dbReference type="Gene3D" id="3.10.620.30">
    <property type="match status" value="1"/>
</dbReference>
<dbReference type="OrthoDB" id="8595007at2"/>
<evidence type="ECO:0000259" key="1">
    <source>
        <dbReference type="Pfam" id="PF01841"/>
    </source>
</evidence>
<dbReference type="Pfam" id="PF01841">
    <property type="entry name" value="Transglut_core"/>
    <property type="match status" value="1"/>
</dbReference>
<protein>
    <recommendedName>
        <fullName evidence="5">DUF3857 domain-containing protein</fullName>
    </recommendedName>
</protein>
<dbReference type="InterPro" id="IPR038765">
    <property type="entry name" value="Papain-like_cys_pep_sf"/>
</dbReference>
<name>R7ZL14_9BACT</name>
<dbReference type="InterPro" id="IPR002931">
    <property type="entry name" value="Transglutaminase-like"/>
</dbReference>
<dbReference type="SUPFAM" id="SSF54001">
    <property type="entry name" value="Cysteine proteinases"/>
    <property type="match status" value="1"/>
</dbReference>
<dbReference type="Gene3D" id="2.60.40.3140">
    <property type="match status" value="1"/>
</dbReference>
<comment type="caution">
    <text evidence="3">The sequence shown here is derived from an EMBL/GenBank/DDBJ whole genome shotgun (WGS) entry which is preliminary data.</text>
</comment>
<dbReference type="Proteomes" id="UP000013909">
    <property type="component" value="Unassembled WGS sequence"/>
</dbReference>
<evidence type="ECO:0008006" key="5">
    <source>
        <dbReference type="Google" id="ProtNLM"/>
    </source>
</evidence>
<dbReference type="STRING" id="1232681.ADIS_4830"/>
<evidence type="ECO:0000313" key="4">
    <source>
        <dbReference type="Proteomes" id="UP000013909"/>
    </source>
</evidence>
<reference evidence="3 4" key="1">
    <citation type="submission" date="2013-02" db="EMBL/GenBank/DDBJ databases">
        <title>A novel strain isolated from Lonar lake, Maharashtra, India.</title>
        <authorList>
            <person name="Singh A."/>
        </authorList>
    </citation>
    <scope>NUCLEOTIDE SEQUENCE [LARGE SCALE GENOMIC DNA]</scope>
    <source>
        <strain evidence="3 4">AK24</strain>
    </source>
</reference>
<evidence type="ECO:0000313" key="3">
    <source>
        <dbReference type="EMBL" id="EON74719.1"/>
    </source>
</evidence>
<dbReference type="RefSeq" id="WP_010856941.1">
    <property type="nucleotide sequence ID" value="NZ_AQHR01000126.1"/>
</dbReference>
<dbReference type="Pfam" id="PF12969">
    <property type="entry name" value="DUF3857"/>
    <property type="match status" value="1"/>
</dbReference>
<dbReference type="PATRIC" id="fig|1288963.3.peg.4817"/>
<gene>
    <name evidence="3" type="ORF">ADIS_4830</name>
</gene>
<evidence type="ECO:0000259" key="2">
    <source>
        <dbReference type="Pfam" id="PF12969"/>
    </source>
</evidence>
<feature type="domain" description="Transglutaminase-like" evidence="1">
    <location>
        <begin position="275"/>
        <end position="382"/>
    </location>
</feature>
<feature type="domain" description="DUF3857" evidence="2">
    <location>
        <begin position="66"/>
        <end position="220"/>
    </location>
</feature>
<accession>R7ZL14</accession>
<sequence length="626" mass="70664">MKSFPLLFSNYSFSMNAFFKSILVLFSIFRFCTPGHAYEQTPHYSTVNKEQHITLLENYSYLISLKQTTTIVNSEGSAHGGYRFVVDEFTKLEYFDVRIVDPISGKLIKRVREKDLKSRALISEGTFFQNLVLMYFDLDQVKFPARVEMEVKLHKTGNFNMPTWYPTHFFNQKVQTSTLEIQYPEALGMRYKAVHLDEPKVSSVGTGHHTFFWQVENMDPMDSEIKSADVPRIEIAPNRFAMQGYQATMDSWNSLGKWFNLLNQGKDNIPESTKSLVADLTKGLDNDYDKIKVLYQYLQKNYRYVSIQMGLGGWMPIAASDVVSTKYGDCKALTMLMKALLAEAGIEAYYTLVYAGEMDEPFDLDFPSNQFNHVILQIPTQDETLWLECTSSTLPAGYLGSFTKDRPALAITPEGGKIVHTPSYHTAEYNTTHLTLEVGLTANGDAEIKGHLLHKGAPAESLHSLAYQTGGIEKKDYLIRKIGGAGLSLEDHTLSVGSEKELPTADLAFSGWVGRFSQNTAKRTIIPVTWAKGLQVNEKTASGTISEETTVIIPGPLEWESGSDGWELKTAHTHTQIKPELSERTLKIVKSIHYSFPEDFSKEEKAAELSLIKVLLQQQFIFKKQL</sequence>
<keyword evidence="4" id="KW-1185">Reference proteome</keyword>
<organism evidence="3 4">
    <name type="scientific">Lunatimonas lonarensis</name>
    <dbReference type="NCBI Taxonomy" id="1232681"/>
    <lineage>
        <taxon>Bacteria</taxon>
        <taxon>Pseudomonadati</taxon>
        <taxon>Bacteroidota</taxon>
        <taxon>Cytophagia</taxon>
        <taxon>Cytophagales</taxon>
        <taxon>Cyclobacteriaceae</taxon>
    </lineage>
</organism>
<dbReference type="InterPro" id="IPR024618">
    <property type="entry name" value="DUF3857"/>
</dbReference>
<dbReference type="EMBL" id="AQHR01000126">
    <property type="protein sequence ID" value="EON74719.1"/>
    <property type="molecule type" value="Genomic_DNA"/>
</dbReference>
<dbReference type="AlphaFoldDB" id="R7ZL14"/>
<proteinExistence type="predicted"/>